<evidence type="ECO:0000259" key="3">
    <source>
        <dbReference type="Pfam" id="PF20237"/>
    </source>
</evidence>
<feature type="transmembrane region" description="Helical" evidence="2">
    <location>
        <begin position="267"/>
        <end position="287"/>
    </location>
</feature>
<sequence length="318" mass="36470">MFYRAQRESDLEGNHGGHATHDFLDFHDPSWIIDHHRPNLITKISKPADSWFNVLFGQKHGTNDDSDNSQERPGKGHNGKAVAEKSQLRLSSQPPRGVTGTIQKQLEEREKSYRINFAELQRLRLRQLQHRLMQHAIDLRYDAMEPSEWAEDLRQYVQALQDYDYMGKHTLQTQDPFIVTGERYVDRLMLHVAMRDKEDEADPLHWAKPIIKWESSVRHPRPIGGTRDGNLRQDWIRGFRQRLAVAAVGGIFLIAPMWLVVLHRTLYTALVSTTVFVTIFGLLMALFLDGLKEVLSSTAAYSAVLVVFVGLTVPNNTP</sequence>
<comment type="caution">
    <text evidence="4">The sequence shown here is derived from an EMBL/GenBank/DDBJ whole genome shotgun (WGS) entry which is preliminary data.</text>
</comment>
<accession>A0AAD6N8I9</accession>
<dbReference type="Pfam" id="PF20237">
    <property type="entry name" value="DUF6594"/>
    <property type="match status" value="1"/>
</dbReference>
<evidence type="ECO:0000313" key="4">
    <source>
        <dbReference type="EMBL" id="KAJ6038642.1"/>
    </source>
</evidence>
<dbReference type="Proteomes" id="UP001219568">
    <property type="component" value="Unassembled WGS sequence"/>
</dbReference>
<keyword evidence="5" id="KW-1185">Reference proteome</keyword>
<organism evidence="4 5">
    <name type="scientific">Penicillium canescens</name>
    <dbReference type="NCBI Taxonomy" id="5083"/>
    <lineage>
        <taxon>Eukaryota</taxon>
        <taxon>Fungi</taxon>
        <taxon>Dikarya</taxon>
        <taxon>Ascomycota</taxon>
        <taxon>Pezizomycotina</taxon>
        <taxon>Eurotiomycetes</taxon>
        <taxon>Eurotiomycetidae</taxon>
        <taxon>Eurotiales</taxon>
        <taxon>Aspergillaceae</taxon>
        <taxon>Penicillium</taxon>
    </lineage>
</organism>
<keyword evidence="2" id="KW-1133">Transmembrane helix</keyword>
<dbReference type="EMBL" id="JAQJZL010000008">
    <property type="protein sequence ID" value="KAJ6038642.1"/>
    <property type="molecule type" value="Genomic_DNA"/>
</dbReference>
<feature type="compositionally biased region" description="Polar residues" evidence="1">
    <location>
        <begin position="88"/>
        <end position="100"/>
    </location>
</feature>
<dbReference type="InterPro" id="IPR046529">
    <property type="entry name" value="DUF6594"/>
</dbReference>
<evidence type="ECO:0000256" key="2">
    <source>
        <dbReference type="SAM" id="Phobius"/>
    </source>
</evidence>
<gene>
    <name evidence="4" type="ORF">N7460_007359</name>
</gene>
<feature type="transmembrane region" description="Helical" evidence="2">
    <location>
        <begin position="294"/>
        <end position="313"/>
    </location>
</feature>
<protein>
    <recommendedName>
        <fullName evidence="3">DUF6594 domain-containing protein</fullName>
    </recommendedName>
</protein>
<feature type="domain" description="DUF6594" evidence="3">
    <location>
        <begin position="111"/>
        <end position="306"/>
    </location>
</feature>
<dbReference type="AlphaFoldDB" id="A0AAD6N8I9"/>
<dbReference type="SUPFAM" id="SSF48670">
    <property type="entry name" value="Transducin (heterotrimeric G protein), gamma chain"/>
    <property type="match status" value="1"/>
</dbReference>
<dbReference type="InterPro" id="IPR036284">
    <property type="entry name" value="GGL_sf"/>
</dbReference>
<feature type="region of interest" description="Disordered" evidence="1">
    <location>
        <begin position="61"/>
        <end position="100"/>
    </location>
</feature>
<dbReference type="GO" id="GO:0007186">
    <property type="term" value="P:G protein-coupled receptor signaling pathway"/>
    <property type="evidence" value="ECO:0007669"/>
    <property type="project" value="InterPro"/>
</dbReference>
<reference evidence="4" key="2">
    <citation type="submission" date="2023-01" db="EMBL/GenBank/DDBJ databases">
        <authorList>
            <person name="Petersen C."/>
        </authorList>
    </citation>
    <scope>NUCLEOTIDE SEQUENCE</scope>
    <source>
        <strain evidence="4">IBT 15450</strain>
    </source>
</reference>
<feature type="transmembrane region" description="Helical" evidence="2">
    <location>
        <begin position="243"/>
        <end position="261"/>
    </location>
</feature>
<evidence type="ECO:0000256" key="1">
    <source>
        <dbReference type="SAM" id="MobiDB-lite"/>
    </source>
</evidence>
<keyword evidence="2" id="KW-0472">Membrane</keyword>
<keyword evidence="2" id="KW-0812">Transmembrane</keyword>
<reference evidence="4" key="1">
    <citation type="journal article" date="2023" name="IMA Fungus">
        <title>Comparative genomic study of the Penicillium genus elucidates a diverse pangenome and 15 lateral gene transfer events.</title>
        <authorList>
            <person name="Petersen C."/>
            <person name="Sorensen T."/>
            <person name="Nielsen M.R."/>
            <person name="Sondergaard T.E."/>
            <person name="Sorensen J.L."/>
            <person name="Fitzpatrick D.A."/>
            <person name="Frisvad J.C."/>
            <person name="Nielsen K.L."/>
        </authorList>
    </citation>
    <scope>NUCLEOTIDE SEQUENCE</scope>
    <source>
        <strain evidence="4">IBT 15450</strain>
    </source>
</reference>
<proteinExistence type="predicted"/>
<evidence type="ECO:0000313" key="5">
    <source>
        <dbReference type="Proteomes" id="UP001219568"/>
    </source>
</evidence>
<name>A0AAD6N8I9_PENCN</name>